<organism evidence="7 8">
    <name type="scientific">Williamsia deligens</name>
    <dbReference type="NCBI Taxonomy" id="321325"/>
    <lineage>
        <taxon>Bacteria</taxon>
        <taxon>Bacillati</taxon>
        <taxon>Actinomycetota</taxon>
        <taxon>Actinomycetes</taxon>
        <taxon>Mycobacteriales</taxon>
        <taxon>Nocardiaceae</taxon>
        <taxon>Williamsia</taxon>
    </lineage>
</organism>
<evidence type="ECO:0000256" key="4">
    <source>
        <dbReference type="ARBA" id="ARBA00023159"/>
    </source>
</evidence>
<comment type="similarity">
    <text evidence="1">Belongs to the LysR transcriptional regulatory family.</text>
</comment>
<evidence type="ECO:0000256" key="3">
    <source>
        <dbReference type="ARBA" id="ARBA00023125"/>
    </source>
</evidence>
<dbReference type="PROSITE" id="PS50931">
    <property type="entry name" value="HTH_LYSR"/>
    <property type="match status" value="1"/>
</dbReference>
<dbReference type="PRINTS" id="PR00039">
    <property type="entry name" value="HTHLYSR"/>
</dbReference>
<evidence type="ECO:0000256" key="5">
    <source>
        <dbReference type="ARBA" id="ARBA00023163"/>
    </source>
</evidence>
<dbReference type="InterPro" id="IPR036390">
    <property type="entry name" value="WH_DNA-bd_sf"/>
</dbReference>
<reference evidence="8" key="1">
    <citation type="journal article" date="2019" name="Int. J. Syst. Evol. Microbiol.">
        <title>The Global Catalogue of Microorganisms (GCM) 10K type strain sequencing project: providing services to taxonomists for standard genome sequencing and annotation.</title>
        <authorList>
            <consortium name="The Broad Institute Genomics Platform"/>
            <consortium name="The Broad Institute Genome Sequencing Center for Infectious Disease"/>
            <person name="Wu L."/>
            <person name="Ma J."/>
        </authorList>
    </citation>
    <scope>NUCLEOTIDE SEQUENCE [LARGE SCALE GENOMIC DNA]</scope>
    <source>
        <strain evidence="8">CCUG 50873</strain>
    </source>
</reference>
<evidence type="ECO:0000256" key="2">
    <source>
        <dbReference type="ARBA" id="ARBA00023015"/>
    </source>
</evidence>
<dbReference type="Pfam" id="PF00126">
    <property type="entry name" value="HTH_1"/>
    <property type="match status" value="1"/>
</dbReference>
<gene>
    <name evidence="7" type="ORF">ACFQ04_12475</name>
</gene>
<dbReference type="Gene3D" id="1.10.10.10">
    <property type="entry name" value="Winged helix-like DNA-binding domain superfamily/Winged helix DNA-binding domain"/>
    <property type="match status" value="1"/>
</dbReference>
<proteinExistence type="inferred from homology"/>
<dbReference type="Pfam" id="PF03466">
    <property type="entry name" value="LysR_substrate"/>
    <property type="match status" value="1"/>
</dbReference>
<keyword evidence="3" id="KW-0238">DNA-binding</keyword>
<feature type="domain" description="HTH lysR-type" evidence="6">
    <location>
        <begin position="3"/>
        <end position="60"/>
    </location>
</feature>
<dbReference type="InterPro" id="IPR005119">
    <property type="entry name" value="LysR_subst-bd"/>
</dbReference>
<dbReference type="EMBL" id="JBHTIL010000001">
    <property type="protein sequence ID" value="MFD0926551.1"/>
    <property type="molecule type" value="Genomic_DNA"/>
</dbReference>
<dbReference type="PANTHER" id="PTHR30346">
    <property type="entry name" value="TRANSCRIPTIONAL DUAL REGULATOR HCAR-RELATED"/>
    <property type="match status" value="1"/>
</dbReference>
<accession>A0ABW3G7Y2</accession>
<protein>
    <submittedName>
        <fullName evidence="7">LysR family transcriptional regulator</fullName>
    </submittedName>
</protein>
<keyword evidence="5" id="KW-0804">Transcription</keyword>
<sequence>MEPEVRHLRAIVALADHGTFTAAAAALTVSQPALTRTVQHLERVVGCDLVARTSRSSSLTAAGAEFVEGARRILGDLDGLTARMRAGSRVRVGFAWLLPHWFGDATRRHELGGGIVDVRRLDDPLAAVLGAEVDVAISRVGVDPDAGLTSRVLATEQRVVALCATSDLVTRPDLHWDDLAAEPVIVNDASGTTRPESWDRVDPDRVVVHCNNFDEWIELTAAGRGISAVPDLICSRVSHPGVVFRRIPGIPATPILAAWRPSGGSLGAVEGFVELLAGAAADAHPAHDATGR</sequence>
<keyword evidence="4" id="KW-0010">Activator</keyword>
<dbReference type="PANTHER" id="PTHR30346:SF0">
    <property type="entry name" value="HCA OPERON TRANSCRIPTIONAL ACTIVATOR HCAR"/>
    <property type="match status" value="1"/>
</dbReference>
<dbReference type="SUPFAM" id="SSF46785">
    <property type="entry name" value="Winged helix' DNA-binding domain"/>
    <property type="match status" value="1"/>
</dbReference>
<evidence type="ECO:0000256" key="1">
    <source>
        <dbReference type="ARBA" id="ARBA00009437"/>
    </source>
</evidence>
<evidence type="ECO:0000313" key="8">
    <source>
        <dbReference type="Proteomes" id="UP001597068"/>
    </source>
</evidence>
<dbReference type="Proteomes" id="UP001597068">
    <property type="component" value="Unassembled WGS sequence"/>
</dbReference>
<keyword evidence="8" id="KW-1185">Reference proteome</keyword>
<comment type="caution">
    <text evidence="7">The sequence shown here is derived from an EMBL/GenBank/DDBJ whole genome shotgun (WGS) entry which is preliminary data.</text>
</comment>
<evidence type="ECO:0000313" key="7">
    <source>
        <dbReference type="EMBL" id="MFD0926551.1"/>
    </source>
</evidence>
<dbReference type="SUPFAM" id="SSF53850">
    <property type="entry name" value="Periplasmic binding protein-like II"/>
    <property type="match status" value="1"/>
</dbReference>
<evidence type="ECO:0000259" key="6">
    <source>
        <dbReference type="PROSITE" id="PS50931"/>
    </source>
</evidence>
<dbReference type="Gene3D" id="3.40.190.10">
    <property type="entry name" value="Periplasmic binding protein-like II"/>
    <property type="match status" value="2"/>
</dbReference>
<name>A0ABW3G7Y2_9NOCA</name>
<dbReference type="InterPro" id="IPR000847">
    <property type="entry name" value="LysR_HTH_N"/>
</dbReference>
<dbReference type="RefSeq" id="WP_253645580.1">
    <property type="nucleotide sequence ID" value="NZ_BAAAMO010000002.1"/>
</dbReference>
<dbReference type="InterPro" id="IPR036388">
    <property type="entry name" value="WH-like_DNA-bd_sf"/>
</dbReference>
<keyword evidence="2" id="KW-0805">Transcription regulation</keyword>